<dbReference type="PROSITE" id="PS00653">
    <property type="entry name" value="GLYCOSYL_HYDROL_F1_2"/>
    <property type="match status" value="1"/>
</dbReference>
<protein>
    <submittedName>
        <fullName evidence="2">Uncharacterized protein</fullName>
    </submittedName>
</protein>
<sequence length="94" mass="10274">MSASVCFIYLFLAIIRSSSDAIETDSKICFPKKFMFGVATAAYQIEGAWNVSGYKQQGMVEQGCCALTPKSDLFDRKIPLSGVCSKVAFSIENL</sequence>
<evidence type="ECO:0000256" key="1">
    <source>
        <dbReference type="SAM" id="SignalP"/>
    </source>
</evidence>
<dbReference type="Proteomes" id="UP001152562">
    <property type="component" value="Unassembled WGS sequence"/>
</dbReference>
<evidence type="ECO:0000313" key="2">
    <source>
        <dbReference type="EMBL" id="CAH3954927.1"/>
    </source>
</evidence>
<accession>A0A9P0SXV7</accession>
<dbReference type="AlphaFoldDB" id="A0A9P0SXV7"/>
<reference evidence="2" key="1">
    <citation type="submission" date="2022-05" db="EMBL/GenBank/DDBJ databases">
        <authorList>
            <person name="Okamura Y."/>
        </authorList>
    </citation>
    <scope>NUCLEOTIDE SEQUENCE</scope>
</reference>
<dbReference type="InterPro" id="IPR001360">
    <property type="entry name" value="Glyco_hydro_1"/>
</dbReference>
<feature type="chain" id="PRO_5040369667" evidence="1">
    <location>
        <begin position="22"/>
        <end position="94"/>
    </location>
</feature>
<proteinExistence type="predicted"/>
<dbReference type="GO" id="GO:0005975">
    <property type="term" value="P:carbohydrate metabolic process"/>
    <property type="evidence" value="ECO:0007669"/>
    <property type="project" value="InterPro"/>
</dbReference>
<name>A0A9P0SXV7_PIEBR</name>
<comment type="caution">
    <text evidence="2">The sequence shown here is derived from an EMBL/GenBank/DDBJ whole genome shotgun (WGS) entry which is preliminary data.</text>
</comment>
<organism evidence="2 3">
    <name type="scientific">Pieris brassicae</name>
    <name type="common">White butterfly</name>
    <name type="synonym">Large white butterfly</name>
    <dbReference type="NCBI Taxonomy" id="7116"/>
    <lineage>
        <taxon>Eukaryota</taxon>
        <taxon>Metazoa</taxon>
        <taxon>Ecdysozoa</taxon>
        <taxon>Arthropoda</taxon>
        <taxon>Hexapoda</taxon>
        <taxon>Insecta</taxon>
        <taxon>Pterygota</taxon>
        <taxon>Neoptera</taxon>
        <taxon>Endopterygota</taxon>
        <taxon>Lepidoptera</taxon>
        <taxon>Glossata</taxon>
        <taxon>Ditrysia</taxon>
        <taxon>Papilionoidea</taxon>
        <taxon>Pieridae</taxon>
        <taxon>Pierinae</taxon>
        <taxon>Pieris</taxon>
    </lineage>
</organism>
<feature type="signal peptide" evidence="1">
    <location>
        <begin position="1"/>
        <end position="21"/>
    </location>
</feature>
<dbReference type="InterPro" id="IPR033132">
    <property type="entry name" value="GH_1_N_CS"/>
</dbReference>
<evidence type="ECO:0000313" key="3">
    <source>
        <dbReference type="Proteomes" id="UP001152562"/>
    </source>
</evidence>
<dbReference type="SUPFAM" id="SSF51445">
    <property type="entry name" value="(Trans)glycosidases"/>
    <property type="match status" value="1"/>
</dbReference>
<dbReference type="EMBL" id="CALOZG010000002">
    <property type="protein sequence ID" value="CAH3954927.1"/>
    <property type="molecule type" value="Genomic_DNA"/>
</dbReference>
<keyword evidence="3" id="KW-1185">Reference proteome</keyword>
<gene>
    <name evidence="2" type="ORF">PIBRA_LOCUS1515</name>
</gene>
<dbReference type="InterPro" id="IPR017853">
    <property type="entry name" value="GH"/>
</dbReference>
<dbReference type="Pfam" id="PF00232">
    <property type="entry name" value="Glyco_hydro_1"/>
    <property type="match status" value="1"/>
</dbReference>
<keyword evidence="1" id="KW-0732">Signal</keyword>
<dbReference type="Gene3D" id="3.20.20.80">
    <property type="entry name" value="Glycosidases"/>
    <property type="match status" value="1"/>
</dbReference>
<dbReference type="GO" id="GO:0004553">
    <property type="term" value="F:hydrolase activity, hydrolyzing O-glycosyl compounds"/>
    <property type="evidence" value="ECO:0007669"/>
    <property type="project" value="InterPro"/>
</dbReference>